<sequence>MAIPFIIAGVAAIAGAFGAKKGYDAVCDTKDAKKNKENAISIYDDAKTKLEKSREEGLIALNDLGSLKIKALKYIKESEELLDNIDPAIADKIRKRTANTNISNGLKTGNIPNLQKEAELIITTVTGLGSGSLAGLAAGGGAYLGAGALATASTGTAISSLGGAAATNATLAWFGGGSLATGGLGMAGGTAILGGIVAGPVLAVGGMVMASKAAKAKTESEQSLSKAKILASDFELATAKVKTINVHVRQTQSWLDTLLTLWISPSGLFVQFKQLTEVKHDNFNKEEELVLFQCHLFADALYKIIDIEMFNTEGELTDESKKLISHSPEKKYGEIMSVRCELTC</sequence>
<proteinExistence type="predicted"/>
<gene>
    <name evidence="1" type="ORF">MNY72_03465</name>
</gene>
<accession>A0A9Q8Q3B9</accession>
<evidence type="ECO:0000313" key="1">
    <source>
        <dbReference type="EMBL" id="UNH31391.1"/>
    </source>
</evidence>
<dbReference type="EMBL" id="CP093245">
    <property type="protein sequence ID" value="UNH31391.1"/>
    <property type="molecule type" value="Genomic_DNA"/>
</dbReference>
<dbReference type="AlphaFoldDB" id="A0A9Q8Q3B9"/>
<name>A0A9Q8Q3B9_9GAMM</name>
<protein>
    <recommendedName>
        <fullName evidence="3">Chemotaxis protein</fullName>
    </recommendedName>
</protein>
<dbReference type="RefSeq" id="WP_241542421.1">
    <property type="nucleotide sequence ID" value="NZ_CAWQWN010000001.1"/>
</dbReference>
<evidence type="ECO:0008006" key="3">
    <source>
        <dbReference type="Google" id="ProtNLM"/>
    </source>
</evidence>
<reference evidence="1" key="1">
    <citation type="submission" date="2022-03" db="EMBL/GenBank/DDBJ databases">
        <title>ESBL-producing Moellerella wisconsensis and Escherichia marmotae isolated from wild game meat.</title>
        <authorList>
            <person name="Biggel M."/>
        </authorList>
    </citation>
    <scope>NUCLEOTIDE SEQUENCE</scope>
    <source>
        <strain evidence="1">W51</strain>
    </source>
</reference>
<organism evidence="1 2">
    <name type="scientific">Moellerella wisconsensis</name>
    <dbReference type="NCBI Taxonomy" id="158849"/>
    <lineage>
        <taxon>Bacteria</taxon>
        <taxon>Pseudomonadati</taxon>
        <taxon>Pseudomonadota</taxon>
        <taxon>Gammaproteobacteria</taxon>
        <taxon>Enterobacterales</taxon>
        <taxon>Morganellaceae</taxon>
        <taxon>Moellerella</taxon>
    </lineage>
</organism>
<evidence type="ECO:0000313" key="2">
    <source>
        <dbReference type="Proteomes" id="UP000829116"/>
    </source>
</evidence>
<dbReference type="Proteomes" id="UP000829116">
    <property type="component" value="Chromosome"/>
</dbReference>